<proteinExistence type="predicted"/>
<keyword evidence="2" id="KW-1185">Reference proteome</keyword>
<dbReference type="OrthoDB" id="1101576at2759"/>
<protein>
    <submittedName>
        <fullName evidence="1">Uncharacterized protein</fullName>
    </submittedName>
</protein>
<comment type="caution">
    <text evidence="1">The sequence shown here is derived from an EMBL/GenBank/DDBJ whole genome shotgun (WGS) entry which is preliminary data.</text>
</comment>
<dbReference type="AlphaFoldDB" id="A0A0C2MEW6"/>
<gene>
    <name evidence="1" type="ORF">RF11_12144</name>
</gene>
<evidence type="ECO:0000313" key="2">
    <source>
        <dbReference type="Proteomes" id="UP000031668"/>
    </source>
</evidence>
<accession>A0A0C2MEW6</accession>
<dbReference type="Proteomes" id="UP000031668">
    <property type="component" value="Unassembled WGS sequence"/>
</dbReference>
<reference evidence="1 2" key="1">
    <citation type="journal article" date="2014" name="Genome Biol. Evol.">
        <title>The genome of the myxosporean Thelohanellus kitauei shows adaptations to nutrient acquisition within its fish host.</title>
        <authorList>
            <person name="Yang Y."/>
            <person name="Xiong J."/>
            <person name="Zhou Z."/>
            <person name="Huo F."/>
            <person name="Miao W."/>
            <person name="Ran C."/>
            <person name="Liu Y."/>
            <person name="Zhang J."/>
            <person name="Feng J."/>
            <person name="Wang M."/>
            <person name="Wang M."/>
            <person name="Wang L."/>
            <person name="Yao B."/>
        </authorList>
    </citation>
    <scope>NUCLEOTIDE SEQUENCE [LARGE SCALE GENOMIC DNA]</scope>
    <source>
        <strain evidence="1">Wuqing</strain>
    </source>
</reference>
<evidence type="ECO:0000313" key="1">
    <source>
        <dbReference type="EMBL" id="KII62939.1"/>
    </source>
</evidence>
<organism evidence="1 2">
    <name type="scientific">Thelohanellus kitauei</name>
    <name type="common">Myxosporean</name>
    <dbReference type="NCBI Taxonomy" id="669202"/>
    <lineage>
        <taxon>Eukaryota</taxon>
        <taxon>Metazoa</taxon>
        <taxon>Cnidaria</taxon>
        <taxon>Myxozoa</taxon>
        <taxon>Myxosporea</taxon>
        <taxon>Bivalvulida</taxon>
        <taxon>Platysporina</taxon>
        <taxon>Myxobolidae</taxon>
        <taxon>Thelohanellus</taxon>
    </lineage>
</organism>
<dbReference type="EMBL" id="JWZT01004836">
    <property type="protein sequence ID" value="KII62939.1"/>
    <property type="molecule type" value="Genomic_DNA"/>
</dbReference>
<name>A0A0C2MEW6_THEKT</name>
<sequence>MKGKGEDFICGGLKSDWTDKFINKCQTPNILGFIKSFPHNKEGSLDTQQSFFTKGNEHSKSTVARKKKPFTDAEEIIKLALKIAARMLDDKNRKKLILSLYQIIRGPEVWKS</sequence>